<evidence type="ECO:0000256" key="2">
    <source>
        <dbReference type="SAM" id="Phobius"/>
    </source>
</evidence>
<proteinExistence type="predicted"/>
<evidence type="ECO:0000313" key="3">
    <source>
        <dbReference type="EMBL" id="GAX16366.1"/>
    </source>
</evidence>
<feature type="region of interest" description="Disordered" evidence="1">
    <location>
        <begin position="151"/>
        <end position="187"/>
    </location>
</feature>
<keyword evidence="2" id="KW-1133">Transmembrane helix</keyword>
<keyword evidence="2" id="KW-0472">Membrane</keyword>
<sequence>MSPSQKQHRRPFNPFIARSRHTTTSLTYRDSRSTHPKRGGGGGGSRLCKVAFGGLCLCISYWLLGVGIWQTSIQPDDRVMEELSESSVIPTQRHDSAQEEEEEENERHYSFLRQPIQPTPAPTKTLSLTSAPTKQFTLTFKKPTLPLWSRAKDEATGDRHLPSTLSPNDIEERGGDVHTAETEKDGPSTLLQYSVIHSTNNSTTASNDKTTEMGELLDLTNATDATNTTSFVDRNENINKDTQGDSSGNTIVEASFVGRNETSDAEQESNPSTSMVIGEDVSENKESNNNQEKKGVKAHNLAVEEYSRTIIEAVSNTTNNTLHGNQFITEATTTASDPVILEQRLQSNRHELYKVSDDSKSNIIEVENNSSVMDRIVLDDPTTQARVKKENHFDDADRMDQLKKGDLTKTDGGNVRKEDESVPIIELVQIYANSTLKGDNHNDQVLQSVSQNE</sequence>
<feature type="region of interest" description="Disordered" evidence="1">
    <location>
        <begin position="1"/>
        <end position="44"/>
    </location>
</feature>
<feature type="transmembrane region" description="Helical" evidence="2">
    <location>
        <begin position="47"/>
        <end position="69"/>
    </location>
</feature>
<feature type="region of interest" description="Disordered" evidence="1">
    <location>
        <begin position="83"/>
        <end position="106"/>
    </location>
</feature>
<feature type="compositionally biased region" description="Basic and acidic residues" evidence="1">
    <location>
        <begin position="170"/>
        <end position="186"/>
    </location>
</feature>
<name>A0A1Z5JR45_FISSO</name>
<keyword evidence="2" id="KW-0812">Transmembrane</keyword>
<gene>
    <name evidence="3" type="ORF">FisN_27Lh078</name>
</gene>
<dbReference type="Proteomes" id="UP000198406">
    <property type="component" value="Unassembled WGS sequence"/>
</dbReference>
<dbReference type="InParanoid" id="A0A1Z5JR45"/>
<protein>
    <submittedName>
        <fullName evidence="3">Uncharacterized protein</fullName>
    </submittedName>
</protein>
<reference evidence="3 4" key="1">
    <citation type="journal article" date="2015" name="Plant Cell">
        <title>Oil accumulation by the oleaginous diatom Fistulifera solaris as revealed by the genome and transcriptome.</title>
        <authorList>
            <person name="Tanaka T."/>
            <person name="Maeda Y."/>
            <person name="Veluchamy A."/>
            <person name="Tanaka M."/>
            <person name="Abida H."/>
            <person name="Marechal E."/>
            <person name="Bowler C."/>
            <person name="Muto M."/>
            <person name="Sunaga Y."/>
            <person name="Tanaka M."/>
            <person name="Yoshino T."/>
            <person name="Taniguchi T."/>
            <person name="Fukuda Y."/>
            <person name="Nemoto M."/>
            <person name="Matsumoto M."/>
            <person name="Wong P.S."/>
            <person name="Aburatani S."/>
            <person name="Fujibuchi W."/>
        </authorList>
    </citation>
    <scope>NUCLEOTIDE SEQUENCE [LARGE SCALE GENOMIC DNA]</scope>
    <source>
        <strain evidence="3 4">JPCC DA0580</strain>
    </source>
</reference>
<accession>A0A1Z5JR45</accession>
<comment type="caution">
    <text evidence="3">The sequence shown here is derived from an EMBL/GenBank/DDBJ whole genome shotgun (WGS) entry which is preliminary data.</text>
</comment>
<evidence type="ECO:0000256" key="1">
    <source>
        <dbReference type="SAM" id="MobiDB-lite"/>
    </source>
</evidence>
<keyword evidence="4" id="KW-1185">Reference proteome</keyword>
<dbReference type="EMBL" id="BDSP01000104">
    <property type="protein sequence ID" value="GAX16366.1"/>
    <property type="molecule type" value="Genomic_DNA"/>
</dbReference>
<feature type="compositionally biased region" description="Basic residues" evidence="1">
    <location>
        <begin position="1"/>
        <end position="11"/>
    </location>
</feature>
<feature type="compositionally biased region" description="Basic and acidic residues" evidence="1">
    <location>
        <begin position="151"/>
        <end position="161"/>
    </location>
</feature>
<dbReference type="AlphaFoldDB" id="A0A1Z5JR45"/>
<evidence type="ECO:0000313" key="4">
    <source>
        <dbReference type="Proteomes" id="UP000198406"/>
    </source>
</evidence>
<organism evidence="3 4">
    <name type="scientific">Fistulifera solaris</name>
    <name type="common">Oleaginous diatom</name>
    <dbReference type="NCBI Taxonomy" id="1519565"/>
    <lineage>
        <taxon>Eukaryota</taxon>
        <taxon>Sar</taxon>
        <taxon>Stramenopiles</taxon>
        <taxon>Ochrophyta</taxon>
        <taxon>Bacillariophyta</taxon>
        <taxon>Bacillariophyceae</taxon>
        <taxon>Bacillariophycidae</taxon>
        <taxon>Naviculales</taxon>
        <taxon>Naviculaceae</taxon>
        <taxon>Fistulifera</taxon>
    </lineage>
</organism>